<keyword evidence="4" id="KW-1185">Reference proteome</keyword>
<evidence type="ECO:0000259" key="1">
    <source>
        <dbReference type="Pfam" id="PF01548"/>
    </source>
</evidence>
<dbReference type="Proteomes" id="UP001202550">
    <property type="component" value="Unassembled WGS sequence"/>
</dbReference>
<gene>
    <name evidence="3" type="ORF">M3N55_00075</name>
</gene>
<dbReference type="PANTHER" id="PTHR33055:SF3">
    <property type="entry name" value="PUTATIVE TRANSPOSASE FOR IS117-RELATED"/>
    <property type="match status" value="1"/>
</dbReference>
<proteinExistence type="predicted"/>
<reference evidence="3 4" key="1">
    <citation type="submission" date="2022-05" db="EMBL/GenBank/DDBJ databases">
        <title>Seasonal and diel survey of microbial diversity of the Tyrrhenian coast.</title>
        <authorList>
            <person name="Gattoni G."/>
            <person name="Corral P."/>
        </authorList>
    </citation>
    <scope>NUCLEOTIDE SEQUENCE [LARGE SCALE GENOMIC DNA]</scope>
    <source>
        <strain evidence="3 4">V10</strain>
    </source>
</reference>
<sequence length="347" mass="37818">MTSKISILAIDLAKGSFQVCAVGLDGMVVFNRAVSRTRLATLLAEHPACIVAMEACATSHHWGRFAQSHGHEVRLVPAAYVKPFVKRQKNDRADAEAIAEAALRPTMRFVAVKSAATQGRAVAFRTHQCMVRQRTQLINALRGHLAEFGLVAPKGPASLKLLENALADQSTDLPTPVRHMGSIYVEQIARLTEVIDRLSDELETSSKTDEQLRRLCSIPGVGPVTAGAVAAFAPDLDTFDSGRNFAAWLGLVPRQRSTGGKARLGSVSKMGQTDIRRLLIVGASCQRRAFRATSVIRWVVRRGGSTNRWLAALVARKPKMVAAVALANKMARMIWALSTKQENYRMA</sequence>
<dbReference type="InterPro" id="IPR047650">
    <property type="entry name" value="Transpos_IS110"/>
</dbReference>
<dbReference type="PANTHER" id="PTHR33055">
    <property type="entry name" value="TRANSPOSASE FOR INSERTION SEQUENCE ELEMENT IS1111A"/>
    <property type="match status" value="1"/>
</dbReference>
<dbReference type="RefSeq" id="WP_249055202.1">
    <property type="nucleotide sequence ID" value="NZ_JALZWP010000001.1"/>
</dbReference>
<evidence type="ECO:0000313" key="3">
    <source>
        <dbReference type="EMBL" id="MCL1627116.1"/>
    </source>
</evidence>
<organism evidence="3 4">
    <name type="scientific">Roseinatronobacter domitianus</name>
    <dbReference type="NCBI Taxonomy" id="2940293"/>
    <lineage>
        <taxon>Bacteria</taxon>
        <taxon>Pseudomonadati</taxon>
        <taxon>Pseudomonadota</taxon>
        <taxon>Alphaproteobacteria</taxon>
        <taxon>Rhodobacterales</taxon>
        <taxon>Paracoccaceae</taxon>
        <taxon>Roseinatronobacter</taxon>
    </lineage>
</organism>
<evidence type="ECO:0000259" key="2">
    <source>
        <dbReference type="Pfam" id="PF02371"/>
    </source>
</evidence>
<dbReference type="Pfam" id="PF01548">
    <property type="entry name" value="DEDD_Tnp_IS110"/>
    <property type="match status" value="1"/>
</dbReference>
<dbReference type="InterPro" id="IPR002525">
    <property type="entry name" value="Transp_IS110-like_N"/>
</dbReference>
<name>A0ABT0LWX9_9RHOB</name>
<dbReference type="NCBIfam" id="NF033542">
    <property type="entry name" value="transpos_IS110"/>
    <property type="match status" value="1"/>
</dbReference>
<evidence type="ECO:0000313" key="4">
    <source>
        <dbReference type="Proteomes" id="UP001202550"/>
    </source>
</evidence>
<protein>
    <submittedName>
        <fullName evidence="3">IS110 family transposase</fullName>
    </submittedName>
</protein>
<dbReference type="SUPFAM" id="SSF48150">
    <property type="entry name" value="DNA-glycosylase"/>
    <property type="match status" value="1"/>
</dbReference>
<feature type="domain" description="Transposase IS116/IS110/IS902 C-terminal" evidence="2">
    <location>
        <begin position="213"/>
        <end position="287"/>
    </location>
</feature>
<dbReference type="InterPro" id="IPR011257">
    <property type="entry name" value="DNA_glycosylase"/>
</dbReference>
<feature type="domain" description="Transposase IS110-like N-terminal" evidence="1">
    <location>
        <begin position="9"/>
        <end position="147"/>
    </location>
</feature>
<dbReference type="EMBL" id="JALZWP010000001">
    <property type="protein sequence ID" value="MCL1627116.1"/>
    <property type="molecule type" value="Genomic_DNA"/>
</dbReference>
<comment type="caution">
    <text evidence="3">The sequence shown here is derived from an EMBL/GenBank/DDBJ whole genome shotgun (WGS) entry which is preliminary data.</text>
</comment>
<dbReference type="InterPro" id="IPR003346">
    <property type="entry name" value="Transposase_20"/>
</dbReference>
<accession>A0ABT0LWX9</accession>
<dbReference type="Pfam" id="PF02371">
    <property type="entry name" value="Transposase_20"/>
    <property type="match status" value="1"/>
</dbReference>